<keyword evidence="2" id="KW-1185">Reference proteome</keyword>
<dbReference type="Proteomes" id="UP000233248">
    <property type="component" value="Unassembled WGS sequence"/>
</dbReference>
<reference evidence="1 2" key="1">
    <citation type="submission" date="2017-09" db="EMBL/GenBank/DDBJ databases">
        <title>Genomics of the genus Arcobacter.</title>
        <authorList>
            <person name="Perez-Cataluna A."/>
            <person name="Figueras M.J."/>
            <person name="Salas-Masso N."/>
        </authorList>
    </citation>
    <scope>NUCLEOTIDE SEQUENCE [LARGE SCALE GENOMIC DNA]</scope>
    <source>
        <strain evidence="1 2">DSM 18005</strain>
    </source>
</reference>
<dbReference type="EMBL" id="NXIF01000041">
    <property type="protein sequence ID" value="PKI80150.1"/>
    <property type="molecule type" value="Genomic_DNA"/>
</dbReference>
<organism evidence="1 2">
    <name type="scientific">Malaciobacter halophilus</name>
    <dbReference type="NCBI Taxonomy" id="197482"/>
    <lineage>
        <taxon>Bacteria</taxon>
        <taxon>Pseudomonadati</taxon>
        <taxon>Campylobacterota</taxon>
        <taxon>Epsilonproteobacteria</taxon>
        <taxon>Campylobacterales</taxon>
        <taxon>Arcobacteraceae</taxon>
        <taxon>Malaciobacter</taxon>
    </lineage>
</organism>
<dbReference type="AlphaFoldDB" id="A0A2N1J0S4"/>
<protein>
    <submittedName>
        <fullName evidence="1">Uncharacterized protein</fullName>
    </submittedName>
</protein>
<evidence type="ECO:0000313" key="2">
    <source>
        <dbReference type="Proteomes" id="UP000233248"/>
    </source>
</evidence>
<sequence>MIVKLVKIRKFINTNTILLLFLIILRKIIGSNKIMEDLRKLPVEKLLDMAYKSSCIQELNKLCNIESMIVRRVVAKNRNINSYIANNLATDPVLNVSYIALKNPNCTIKRDLHENELVKCVVCDKDERYMNCTLCN</sequence>
<gene>
    <name evidence="1" type="ORF">CP960_11035</name>
</gene>
<proteinExistence type="predicted"/>
<name>A0A2N1J0S4_9BACT</name>
<comment type="caution">
    <text evidence="1">The sequence shown here is derived from an EMBL/GenBank/DDBJ whole genome shotgun (WGS) entry which is preliminary data.</text>
</comment>
<evidence type="ECO:0000313" key="1">
    <source>
        <dbReference type="EMBL" id="PKI80150.1"/>
    </source>
</evidence>
<dbReference type="OrthoDB" id="5348252at2"/>
<accession>A0A2N1J0S4</accession>